<name>A0A7Y0HWY3_9BIFI</name>
<dbReference type="Proteomes" id="UP000543419">
    <property type="component" value="Unassembled WGS sequence"/>
</dbReference>
<keyword evidence="2" id="KW-1185">Reference proteome</keyword>
<evidence type="ECO:0000313" key="1">
    <source>
        <dbReference type="EMBL" id="NMM98148.1"/>
    </source>
</evidence>
<reference evidence="1 2" key="1">
    <citation type="submission" date="2020-02" db="EMBL/GenBank/DDBJ databases">
        <title>Characterization of phylogenetic diversity of novel bifidobacterial species isolated in Czech ZOOs.</title>
        <authorList>
            <person name="Lugli G.A."/>
            <person name="Vera N.B."/>
            <person name="Ventura M."/>
        </authorList>
    </citation>
    <scope>NUCLEOTIDE SEQUENCE [LARGE SCALE GENOMIC DNA]</scope>
    <source>
        <strain evidence="1 2">DSM 109959</strain>
    </source>
</reference>
<protein>
    <submittedName>
        <fullName evidence="1">Phage protein</fullName>
    </submittedName>
</protein>
<organism evidence="1 2">
    <name type="scientific">Bifidobacterium olomucense</name>
    <dbReference type="NCBI Taxonomy" id="2675324"/>
    <lineage>
        <taxon>Bacteria</taxon>
        <taxon>Bacillati</taxon>
        <taxon>Actinomycetota</taxon>
        <taxon>Actinomycetes</taxon>
        <taxon>Bifidobacteriales</taxon>
        <taxon>Bifidobacteriaceae</taxon>
        <taxon>Bifidobacterium</taxon>
    </lineage>
</organism>
<accession>A0A7Y0HWY3</accession>
<dbReference type="EMBL" id="JAAIIG010000004">
    <property type="protein sequence ID" value="NMM98148.1"/>
    <property type="molecule type" value="Genomic_DNA"/>
</dbReference>
<gene>
    <name evidence="1" type="ORF">G1C97_1097</name>
</gene>
<sequence length="358" mass="40167">MAADLAAMTVSVEELRAKLVNQYVSTARIMWDSLTPSDWWNDAVTTGSAAYLALIETRMIAQVRRLGISYADATLRQMGVTPSGQVDTGIYPRANTDPWLVAARPADTYRSLSSKTPDVRPSAWPDEGDGFYDTVQQWLDAAYQRLELTADTDAHAAQTSATIDRYRGSKVLEYRRVIHPELSKTGSCGLCIVAADRWYSTSNLLPLHDRCKCGVAPAGADYDPGFELNNRDLQDIYDAAGGRKAKDLVNVRVQTVTHGELGPILQKADVKPRDDSEISAKEWRTPDRQLTRQQIRQQIDRAIEFGRRYRQVDETLEPVTFRYGGRKYTFKPSPHNDQARQYMSLYVKALRAQLGEAA</sequence>
<dbReference type="RefSeq" id="WP_169240919.1">
    <property type="nucleotide sequence ID" value="NZ_JAAIIG010000004.1"/>
</dbReference>
<dbReference type="AlphaFoldDB" id="A0A7Y0HWY3"/>
<proteinExistence type="predicted"/>
<evidence type="ECO:0000313" key="2">
    <source>
        <dbReference type="Proteomes" id="UP000543419"/>
    </source>
</evidence>
<comment type="caution">
    <text evidence="1">The sequence shown here is derived from an EMBL/GenBank/DDBJ whole genome shotgun (WGS) entry which is preliminary data.</text>
</comment>